<proteinExistence type="predicted"/>
<evidence type="ECO:0000313" key="2">
    <source>
        <dbReference type="EMBL" id="AMY07611.1"/>
    </source>
</evidence>
<reference evidence="2 3" key="1">
    <citation type="journal article" date="2016" name="Genome Announc.">
        <title>First Complete Genome Sequence of a Subdivision 6 Acidobacterium Strain.</title>
        <authorList>
            <person name="Huang S."/>
            <person name="Vieira S."/>
            <person name="Bunk B."/>
            <person name="Riedel T."/>
            <person name="Sproer C."/>
            <person name="Overmann J."/>
        </authorList>
    </citation>
    <scope>NUCLEOTIDE SEQUENCE [LARGE SCALE GENOMIC DNA]</scope>
    <source>
        <strain evidence="3">DSM 100886 HEG_-6_39</strain>
    </source>
</reference>
<protein>
    <submittedName>
        <fullName evidence="2">Uncharacterized protein</fullName>
    </submittedName>
</protein>
<feature type="compositionally biased region" description="Polar residues" evidence="1">
    <location>
        <begin position="102"/>
        <end position="121"/>
    </location>
</feature>
<dbReference type="Proteomes" id="UP000076079">
    <property type="component" value="Chromosome"/>
</dbReference>
<feature type="region of interest" description="Disordered" evidence="1">
    <location>
        <begin position="50"/>
        <end position="154"/>
    </location>
</feature>
<dbReference type="KEGG" id="abac:LuPra_00785"/>
<reference evidence="3" key="2">
    <citation type="submission" date="2016-04" db="EMBL/GenBank/DDBJ databases">
        <title>First Complete Genome Sequence of a Subdivision 6 Acidobacterium.</title>
        <authorList>
            <person name="Huang S."/>
            <person name="Vieira S."/>
            <person name="Bunk B."/>
            <person name="Riedel T."/>
            <person name="Sproeer C."/>
            <person name="Overmann J."/>
        </authorList>
    </citation>
    <scope>NUCLEOTIDE SEQUENCE [LARGE SCALE GENOMIC DNA]</scope>
    <source>
        <strain evidence="3">DSM 100886 HEG_-6_39</strain>
    </source>
</reference>
<gene>
    <name evidence="2" type="ORF">LuPra_00785</name>
</gene>
<feature type="region of interest" description="Disordered" evidence="1">
    <location>
        <begin position="1"/>
        <end position="32"/>
    </location>
</feature>
<evidence type="ECO:0000313" key="3">
    <source>
        <dbReference type="Proteomes" id="UP000076079"/>
    </source>
</evidence>
<feature type="region of interest" description="Disordered" evidence="1">
    <location>
        <begin position="199"/>
        <end position="233"/>
    </location>
</feature>
<organism evidence="2 3">
    <name type="scientific">Luteitalea pratensis</name>
    <dbReference type="NCBI Taxonomy" id="1855912"/>
    <lineage>
        <taxon>Bacteria</taxon>
        <taxon>Pseudomonadati</taxon>
        <taxon>Acidobacteriota</taxon>
        <taxon>Vicinamibacteria</taxon>
        <taxon>Vicinamibacterales</taxon>
        <taxon>Vicinamibacteraceae</taxon>
        <taxon>Luteitalea</taxon>
    </lineage>
</organism>
<dbReference type="AlphaFoldDB" id="A0A143PGH1"/>
<accession>A0A143PGH1</accession>
<sequence length="281" mass="31786">MRPNVGSARRGRTGRYRSPQVPSRRRQSSRCHLVRRTSERDNRALHCCWTRVPPAPRPRRPVAGRVGTPLPLASWSTRRRGRPASNAGSRSSEVRRLWPAPSATTSDDPSTRPTRSGSPVRQSPPRRTPRACRRETDRTWNTSPRGARRNGCVRVGPPRQRWSCFAVGPPRRPVCRRLRLRTERRQTAPSAGLRTVLQRRLPRRDAQCRSSKPSGGRATRTRDDRLGAGVRHQRSGYQAGAAFSFDGRTLYFNAALNSRPGFGRYDLFVTTRSRDTGSHAR</sequence>
<evidence type="ECO:0000256" key="1">
    <source>
        <dbReference type="SAM" id="MobiDB-lite"/>
    </source>
</evidence>
<feature type="compositionally biased region" description="Basic residues" evidence="1">
    <location>
        <begin position="23"/>
        <end position="32"/>
    </location>
</feature>
<dbReference type="EMBL" id="CP015136">
    <property type="protein sequence ID" value="AMY07611.1"/>
    <property type="molecule type" value="Genomic_DNA"/>
</dbReference>
<keyword evidence="3" id="KW-1185">Reference proteome</keyword>
<name>A0A143PGH1_LUTPR</name>